<evidence type="ECO:0000313" key="7">
    <source>
        <dbReference type="EMBL" id="KAF1976188.1"/>
    </source>
</evidence>
<feature type="transmembrane region" description="Helical" evidence="6">
    <location>
        <begin position="342"/>
        <end position="367"/>
    </location>
</feature>
<dbReference type="EMBL" id="ML976667">
    <property type="protein sequence ID" value="KAF1976188.1"/>
    <property type="molecule type" value="Genomic_DNA"/>
</dbReference>
<dbReference type="AlphaFoldDB" id="A0A6A5VHN4"/>
<dbReference type="GO" id="GO:0022857">
    <property type="term" value="F:transmembrane transporter activity"/>
    <property type="evidence" value="ECO:0007669"/>
    <property type="project" value="InterPro"/>
</dbReference>
<feature type="transmembrane region" description="Helical" evidence="6">
    <location>
        <begin position="245"/>
        <end position="266"/>
    </location>
</feature>
<keyword evidence="3 6" id="KW-0812">Transmembrane</keyword>
<reference evidence="7" key="1">
    <citation type="journal article" date="2020" name="Stud. Mycol.">
        <title>101 Dothideomycetes genomes: a test case for predicting lifestyles and emergence of pathogens.</title>
        <authorList>
            <person name="Haridas S."/>
            <person name="Albert R."/>
            <person name="Binder M."/>
            <person name="Bloem J."/>
            <person name="Labutti K."/>
            <person name="Salamov A."/>
            <person name="Andreopoulos B."/>
            <person name="Baker S."/>
            <person name="Barry K."/>
            <person name="Bills G."/>
            <person name="Bluhm B."/>
            <person name="Cannon C."/>
            <person name="Castanera R."/>
            <person name="Culley D."/>
            <person name="Daum C."/>
            <person name="Ezra D."/>
            <person name="Gonzalez J."/>
            <person name="Henrissat B."/>
            <person name="Kuo A."/>
            <person name="Liang C."/>
            <person name="Lipzen A."/>
            <person name="Lutzoni F."/>
            <person name="Magnuson J."/>
            <person name="Mondo S."/>
            <person name="Nolan M."/>
            <person name="Ohm R."/>
            <person name="Pangilinan J."/>
            <person name="Park H.-J."/>
            <person name="Ramirez L."/>
            <person name="Alfaro M."/>
            <person name="Sun H."/>
            <person name="Tritt A."/>
            <person name="Yoshinaga Y."/>
            <person name="Zwiers L.-H."/>
            <person name="Turgeon B."/>
            <person name="Goodwin S."/>
            <person name="Spatafora J."/>
            <person name="Crous P."/>
            <person name="Grigoriev I."/>
        </authorList>
    </citation>
    <scope>NUCLEOTIDE SEQUENCE</scope>
    <source>
        <strain evidence="7">CBS 107.79</strain>
    </source>
</reference>
<dbReference type="Pfam" id="PF13520">
    <property type="entry name" value="AA_permease_2"/>
    <property type="match status" value="1"/>
</dbReference>
<gene>
    <name evidence="7" type="ORF">BU23DRAFT_42692</name>
</gene>
<protein>
    <submittedName>
        <fullName evidence="7">Amino acid transporter</fullName>
    </submittedName>
</protein>
<feature type="transmembrane region" description="Helical" evidence="6">
    <location>
        <begin position="132"/>
        <end position="157"/>
    </location>
</feature>
<evidence type="ECO:0000256" key="3">
    <source>
        <dbReference type="ARBA" id="ARBA00022692"/>
    </source>
</evidence>
<evidence type="ECO:0000256" key="5">
    <source>
        <dbReference type="ARBA" id="ARBA00023136"/>
    </source>
</evidence>
<evidence type="ECO:0000256" key="1">
    <source>
        <dbReference type="ARBA" id="ARBA00004141"/>
    </source>
</evidence>
<keyword evidence="5 6" id="KW-0472">Membrane</keyword>
<keyword evidence="8" id="KW-1185">Reference proteome</keyword>
<accession>A0A6A5VHN4</accession>
<feature type="transmembrane region" description="Helical" evidence="6">
    <location>
        <begin position="51"/>
        <end position="74"/>
    </location>
</feature>
<feature type="transmembrane region" description="Helical" evidence="6">
    <location>
        <begin position="388"/>
        <end position="408"/>
    </location>
</feature>
<dbReference type="InterPro" id="IPR002293">
    <property type="entry name" value="AA/rel_permease1"/>
</dbReference>
<feature type="transmembrane region" description="Helical" evidence="6">
    <location>
        <begin position="86"/>
        <end position="111"/>
    </location>
</feature>
<sequence length="553" mass="59957">MEKALEFQTLNDEGVRQRGGGSLSEAKPASFDRDRYELARVGKEQVLKRRFGLVSMTGLSCGLMCTWESILVVFQIGFGNGGPAGLIYGFLLIWLGNLSVFVAIGELSSAIPTAGGQYHWVSLLAPRSSKRFFSYITGWLTVIGWIAALTSVCAFVADLTLGLVALSHPDYIKELWHSTLLLWAVLLLCVFINVFVSGALPTIEVIILVIHILGFFGILIPLVYLTSSYNTAEYIFTTFNNFGQWKTTGLAFLIGLQGNALAFVGTDSAVHMSEEVRNASTDVARSMLLSLGINGCLALGMLISVLISAGDIEIMINDTTSNVPLFMRIFKEATGSTTGASIMTGIIIVLEFCSAMGCLAAASRMTWSFARDRGLPFARALSAIDKRTTIPVIAILVVTTLSALLALINIGNNAAFNGTISLVLEGFYISYLLAVGLLLWRRLRGDMDDSNSGLTAFSSNAQADETLDRSLGWGPWRVKGPLGVANNVVACCYLLLLIFFSFWPNNFKIVDPAQMNWAVVVTAGVASFSIGYYLLYARKSYNGPVVEVDPHLL</sequence>
<organism evidence="7 8">
    <name type="scientific">Bimuria novae-zelandiae CBS 107.79</name>
    <dbReference type="NCBI Taxonomy" id="1447943"/>
    <lineage>
        <taxon>Eukaryota</taxon>
        <taxon>Fungi</taxon>
        <taxon>Dikarya</taxon>
        <taxon>Ascomycota</taxon>
        <taxon>Pezizomycotina</taxon>
        <taxon>Dothideomycetes</taxon>
        <taxon>Pleosporomycetidae</taxon>
        <taxon>Pleosporales</taxon>
        <taxon>Massarineae</taxon>
        <taxon>Didymosphaeriaceae</taxon>
        <taxon>Bimuria</taxon>
    </lineage>
</organism>
<dbReference type="OrthoDB" id="3257095at2759"/>
<evidence type="ECO:0000256" key="6">
    <source>
        <dbReference type="SAM" id="Phobius"/>
    </source>
</evidence>
<dbReference type="Proteomes" id="UP000800036">
    <property type="component" value="Unassembled WGS sequence"/>
</dbReference>
<keyword evidence="4 6" id="KW-1133">Transmembrane helix</keyword>
<feature type="transmembrane region" description="Helical" evidence="6">
    <location>
        <begin position="287"/>
        <end position="309"/>
    </location>
</feature>
<feature type="transmembrane region" description="Helical" evidence="6">
    <location>
        <begin position="515"/>
        <end position="535"/>
    </location>
</feature>
<evidence type="ECO:0000313" key="8">
    <source>
        <dbReference type="Proteomes" id="UP000800036"/>
    </source>
</evidence>
<name>A0A6A5VHN4_9PLEO</name>
<dbReference type="Gene3D" id="1.20.1740.10">
    <property type="entry name" value="Amino acid/polyamine transporter I"/>
    <property type="match status" value="1"/>
</dbReference>
<dbReference type="PANTHER" id="PTHR45649:SF1">
    <property type="entry name" value="TRANSPORTER, PUTATIVE (EUROFUNG)-RELATED"/>
    <property type="match status" value="1"/>
</dbReference>
<feature type="transmembrane region" description="Helical" evidence="6">
    <location>
        <begin position="420"/>
        <end position="440"/>
    </location>
</feature>
<evidence type="ECO:0000256" key="4">
    <source>
        <dbReference type="ARBA" id="ARBA00022989"/>
    </source>
</evidence>
<dbReference type="PANTHER" id="PTHR45649">
    <property type="entry name" value="AMINO-ACID PERMEASE BAT1"/>
    <property type="match status" value="1"/>
</dbReference>
<evidence type="ECO:0000256" key="2">
    <source>
        <dbReference type="ARBA" id="ARBA00022448"/>
    </source>
</evidence>
<dbReference type="GO" id="GO:0016020">
    <property type="term" value="C:membrane"/>
    <property type="evidence" value="ECO:0007669"/>
    <property type="project" value="UniProtKB-SubCell"/>
</dbReference>
<keyword evidence="2" id="KW-0813">Transport</keyword>
<feature type="transmembrane region" description="Helical" evidence="6">
    <location>
        <begin position="177"/>
        <end position="196"/>
    </location>
</feature>
<dbReference type="PIRSF" id="PIRSF006060">
    <property type="entry name" value="AA_transporter"/>
    <property type="match status" value="1"/>
</dbReference>
<feature type="transmembrane region" description="Helical" evidence="6">
    <location>
        <begin position="484"/>
        <end position="503"/>
    </location>
</feature>
<proteinExistence type="predicted"/>
<comment type="subcellular location">
    <subcellularLocation>
        <location evidence="1">Membrane</location>
        <topology evidence="1">Multi-pass membrane protein</topology>
    </subcellularLocation>
</comment>
<feature type="transmembrane region" description="Helical" evidence="6">
    <location>
        <begin position="203"/>
        <end position="225"/>
    </location>
</feature>